<protein>
    <submittedName>
        <fullName evidence="2">Uncharacterized protein</fullName>
    </submittedName>
</protein>
<reference evidence="2" key="1">
    <citation type="submission" date="2021-10" db="EMBL/GenBank/DDBJ databases">
        <title>Anaerobic single-cell dispensing facilitates the cultivation of human gut bacteria.</title>
        <authorList>
            <person name="Afrizal A."/>
        </authorList>
    </citation>
    <scope>NUCLEOTIDE SEQUENCE</scope>
    <source>
        <strain evidence="2">CLA-AA-H215</strain>
    </source>
</reference>
<comment type="caution">
    <text evidence="2">The sequence shown here is derived from an EMBL/GenBank/DDBJ whole genome shotgun (WGS) entry which is preliminary data.</text>
</comment>
<gene>
    <name evidence="2" type="ORF">LKD81_12490</name>
</gene>
<dbReference type="EMBL" id="JAJEQR010000039">
    <property type="protein sequence ID" value="MCC2231805.1"/>
    <property type="molecule type" value="Genomic_DNA"/>
</dbReference>
<proteinExistence type="predicted"/>
<feature type="region of interest" description="Disordered" evidence="1">
    <location>
        <begin position="1"/>
        <end position="48"/>
    </location>
</feature>
<evidence type="ECO:0000256" key="1">
    <source>
        <dbReference type="SAM" id="MobiDB-lite"/>
    </source>
</evidence>
<keyword evidence="3" id="KW-1185">Reference proteome</keyword>
<dbReference type="InterPro" id="IPR024079">
    <property type="entry name" value="MetalloPept_cat_dom_sf"/>
</dbReference>
<evidence type="ECO:0000313" key="3">
    <source>
        <dbReference type="Proteomes" id="UP001198182"/>
    </source>
</evidence>
<sequence>MYLSIEHDGDGNGNVTVQNKEKTASSTWTIEESRYQGEPEQPDGDPTGEASVALVRQELIAPNLIELAFDRDVKYATNTETYQVTVDGKDVTEFTIPCYFDNILSIRLPESVGDPENASIQVKICNQYVRDEKDNYLADGKTCDVSWNPYYTKSYTSECGITIKGCDLVKDSILKYAADVTDIMASKHPEIAEALVAAGADIALYPAEQNIYYIPEEREFYSPDAFGVEDFGGTVELPTTALAANVERDREHAMYPDTNVMAHEFGHAFHLIGIKTADPALFDEIDATYEKVVLQEGKWANSYAGSNRDEYFGQLAALWFNGQAETQTWNGVLGPVNTRDELKEYDPESYALLEKIFPADKYFASPWAKEDTIDNFDINGNPRN</sequence>
<dbReference type="GO" id="GO:0008237">
    <property type="term" value="F:metallopeptidase activity"/>
    <property type="evidence" value="ECO:0007669"/>
    <property type="project" value="InterPro"/>
</dbReference>
<name>A0AAE3JFU6_9FIRM</name>
<feature type="compositionally biased region" description="Basic and acidic residues" evidence="1">
    <location>
        <begin position="1"/>
        <end position="10"/>
    </location>
</feature>
<accession>A0AAE3JFU6</accession>
<dbReference type="AlphaFoldDB" id="A0AAE3JFU6"/>
<feature type="compositionally biased region" description="Polar residues" evidence="1">
    <location>
        <begin position="13"/>
        <end position="30"/>
    </location>
</feature>
<dbReference type="Proteomes" id="UP001198182">
    <property type="component" value="Unassembled WGS sequence"/>
</dbReference>
<evidence type="ECO:0000313" key="2">
    <source>
        <dbReference type="EMBL" id="MCC2231805.1"/>
    </source>
</evidence>
<organism evidence="2 3">
    <name type="scientific">Hominifimenecus microfluidus</name>
    <dbReference type="NCBI Taxonomy" id="2885348"/>
    <lineage>
        <taxon>Bacteria</taxon>
        <taxon>Bacillati</taxon>
        <taxon>Bacillota</taxon>
        <taxon>Clostridia</taxon>
        <taxon>Lachnospirales</taxon>
        <taxon>Lachnospiraceae</taxon>
        <taxon>Hominifimenecus</taxon>
    </lineage>
</organism>
<dbReference type="SUPFAM" id="SSF55486">
    <property type="entry name" value="Metalloproteases ('zincins'), catalytic domain"/>
    <property type="match status" value="1"/>
</dbReference>
<dbReference type="Gene3D" id="3.40.390.10">
    <property type="entry name" value="Collagenase (Catalytic Domain)"/>
    <property type="match status" value="1"/>
</dbReference>